<sequence>MSTSRGCSRERRGFGLLSCTRRIKLEHGQRQLFCLGRALSEEKSILVLDEATASIRQCNRLHSPEDHKNRICRLHCNNSSPQNPNRDGLHNGKLVEYDEPMKLIKEEGSLFGQLVKEYWSRSSNGSNASGDWL</sequence>
<dbReference type="SUPFAM" id="SSF52540">
    <property type="entry name" value="P-loop containing nucleoside triphosphate hydrolases"/>
    <property type="match status" value="1"/>
</dbReference>
<dbReference type="InterPro" id="IPR027417">
    <property type="entry name" value="P-loop_NTPase"/>
</dbReference>
<name>A0A438E6F0_VITVI</name>
<accession>A0A438E6F0</accession>
<protein>
    <submittedName>
        <fullName evidence="1">ABC transporter C family member 10</fullName>
    </submittedName>
</protein>
<evidence type="ECO:0000313" key="1">
    <source>
        <dbReference type="EMBL" id="RVW43239.1"/>
    </source>
</evidence>
<dbReference type="Gene3D" id="3.40.50.300">
    <property type="entry name" value="P-loop containing nucleotide triphosphate hydrolases"/>
    <property type="match status" value="1"/>
</dbReference>
<dbReference type="AlphaFoldDB" id="A0A438E6F0"/>
<dbReference type="EMBL" id="QGNW01001384">
    <property type="protein sequence ID" value="RVW43239.1"/>
    <property type="molecule type" value="Genomic_DNA"/>
</dbReference>
<organism evidence="1 2">
    <name type="scientific">Vitis vinifera</name>
    <name type="common">Grape</name>
    <dbReference type="NCBI Taxonomy" id="29760"/>
    <lineage>
        <taxon>Eukaryota</taxon>
        <taxon>Viridiplantae</taxon>
        <taxon>Streptophyta</taxon>
        <taxon>Embryophyta</taxon>
        <taxon>Tracheophyta</taxon>
        <taxon>Spermatophyta</taxon>
        <taxon>Magnoliopsida</taxon>
        <taxon>eudicotyledons</taxon>
        <taxon>Gunneridae</taxon>
        <taxon>Pentapetalae</taxon>
        <taxon>rosids</taxon>
        <taxon>Vitales</taxon>
        <taxon>Vitaceae</taxon>
        <taxon>Viteae</taxon>
        <taxon>Vitis</taxon>
    </lineage>
</organism>
<reference evidence="1 2" key="1">
    <citation type="journal article" date="2018" name="PLoS Genet.">
        <title>Population sequencing reveals clonal diversity and ancestral inbreeding in the grapevine cultivar Chardonnay.</title>
        <authorList>
            <person name="Roach M.J."/>
            <person name="Johnson D.L."/>
            <person name="Bohlmann J."/>
            <person name="van Vuuren H.J."/>
            <person name="Jones S.J."/>
            <person name="Pretorius I.S."/>
            <person name="Schmidt S.A."/>
            <person name="Borneman A.R."/>
        </authorList>
    </citation>
    <scope>NUCLEOTIDE SEQUENCE [LARGE SCALE GENOMIC DNA]</scope>
    <source>
        <strain evidence="2">cv. Chardonnay</strain>
        <tissue evidence="1">Leaf</tissue>
    </source>
</reference>
<comment type="caution">
    <text evidence="1">The sequence shown here is derived from an EMBL/GenBank/DDBJ whole genome shotgun (WGS) entry which is preliminary data.</text>
</comment>
<dbReference type="Proteomes" id="UP000288805">
    <property type="component" value="Unassembled WGS sequence"/>
</dbReference>
<gene>
    <name evidence="1" type="primary">ABCC10_11</name>
    <name evidence="1" type="ORF">CK203_089713</name>
</gene>
<evidence type="ECO:0000313" key="2">
    <source>
        <dbReference type="Proteomes" id="UP000288805"/>
    </source>
</evidence>
<proteinExistence type="predicted"/>